<sequence>MDFEKKTGGQRSKPKTVFSFCKPQKQQRITGSVNGGFTDETPETASKLTFGTSDDADVVSFIPVAKSSTSSLKSKSRFSFNLSKYFKDAPVTTGFEISQPQSKETSKTKTGLFGQTLLTSSSTTQVSSSRPANELTGYTLRPQEAKKRQASLELKSPNSAQRMVYEIPTGSCLLFGDSSDISNRSFSSTSATEAAPLAWPNFGGTLTSGFGARSDVQTSAETRFLFGDSSNQSITKVGQNFPKASETIVASSTMPVLGETSTSGCVHNSPFIFFKDSQTKTVSLTNPNSMETSTCRGSLSFGFQTSSSAKSDQTFTQTPALENRIKDLQRRLLMVSDLLQDTLSDLGELQKLVTEDPSKLVQD</sequence>
<comment type="caution">
    <text evidence="2">The sequence shown here is derived from an EMBL/GenBank/DDBJ whole genome shotgun (WGS) entry which is preliminary data.</text>
</comment>
<proteinExistence type="predicted"/>
<name>A0AAV6VEX1_9ARAC</name>
<evidence type="ECO:0000256" key="1">
    <source>
        <dbReference type="SAM" id="MobiDB-lite"/>
    </source>
</evidence>
<dbReference type="Proteomes" id="UP000827092">
    <property type="component" value="Unassembled WGS sequence"/>
</dbReference>
<evidence type="ECO:0000313" key="2">
    <source>
        <dbReference type="EMBL" id="KAG8195190.1"/>
    </source>
</evidence>
<evidence type="ECO:0000313" key="3">
    <source>
        <dbReference type="Proteomes" id="UP000827092"/>
    </source>
</evidence>
<protein>
    <submittedName>
        <fullName evidence="2">Uncharacterized protein</fullName>
    </submittedName>
</protein>
<dbReference type="AlphaFoldDB" id="A0AAV6VEX1"/>
<dbReference type="EMBL" id="JAFNEN010000091">
    <property type="protein sequence ID" value="KAG8195190.1"/>
    <property type="molecule type" value="Genomic_DNA"/>
</dbReference>
<feature type="region of interest" description="Disordered" evidence="1">
    <location>
        <begin position="29"/>
        <end position="50"/>
    </location>
</feature>
<reference evidence="2 3" key="1">
    <citation type="journal article" date="2022" name="Nat. Ecol. Evol.">
        <title>A masculinizing supergene underlies an exaggerated male reproductive morph in a spider.</title>
        <authorList>
            <person name="Hendrickx F."/>
            <person name="De Corte Z."/>
            <person name="Sonet G."/>
            <person name="Van Belleghem S.M."/>
            <person name="Kostlbacher S."/>
            <person name="Vangestel C."/>
        </authorList>
    </citation>
    <scope>NUCLEOTIDE SEQUENCE [LARGE SCALE GENOMIC DNA]</scope>
    <source>
        <strain evidence="2">W744_W776</strain>
    </source>
</reference>
<accession>A0AAV6VEX1</accession>
<keyword evidence="3" id="KW-1185">Reference proteome</keyword>
<gene>
    <name evidence="2" type="ORF">JTE90_027934</name>
</gene>
<organism evidence="2 3">
    <name type="scientific">Oedothorax gibbosus</name>
    <dbReference type="NCBI Taxonomy" id="931172"/>
    <lineage>
        <taxon>Eukaryota</taxon>
        <taxon>Metazoa</taxon>
        <taxon>Ecdysozoa</taxon>
        <taxon>Arthropoda</taxon>
        <taxon>Chelicerata</taxon>
        <taxon>Arachnida</taxon>
        <taxon>Araneae</taxon>
        <taxon>Araneomorphae</taxon>
        <taxon>Entelegynae</taxon>
        <taxon>Araneoidea</taxon>
        <taxon>Linyphiidae</taxon>
        <taxon>Erigoninae</taxon>
        <taxon>Oedothorax</taxon>
    </lineage>
</organism>